<dbReference type="Proteomes" id="UP000005237">
    <property type="component" value="Unassembled WGS sequence"/>
</dbReference>
<feature type="region of interest" description="Disordered" evidence="1">
    <location>
        <begin position="1"/>
        <end position="38"/>
    </location>
</feature>
<keyword evidence="3" id="KW-1185">Reference proteome</keyword>
<organism evidence="2 3">
    <name type="scientific">Caenorhabditis japonica</name>
    <dbReference type="NCBI Taxonomy" id="281687"/>
    <lineage>
        <taxon>Eukaryota</taxon>
        <taxon>Metazoa</taxon>
        <taxon>Ecdysozoa</taxon>
        <taxon>Nematoda</taxon>
        <taxon>Chromadorea</taxon>
        <taxon>Rhabditida</taxon>
        <taxon>Rhabditina</taxon>
        <taxon>Rhabditomorpha</taxon>
        <taxon>Rhabditoidea</taxon>
        <taxon>Rhabditidae</taxon>
        <taxon>Peloderinae</taxon>
        <taxon>Caenorhabditis</taxon>
    </lineage>
</organism>
<evidence type="ECO:0000256" key="1">
    <source>
        <dbReference type="SAM" id="MobiDB-lite"/>
    </source>
</evidence>
<protein>
    <submittedName>
        <fullName evidence="2">Uncharacterized protein</fullName>
    </submittedName>
</protein>
<sequence length="129" mass="14448">MRLPIIRPKLPGKPASGSAVRLITSPPPLEPSSSNPRPLISLLDRTEFRNRNRLIPPPTAPKPKKQYFTEINEIRKEFGIPETFETSKPNTMSGVGGFLGFTGENKRQILENSADPWRKQARSTELVTL</sequence>
<dbReference type="AlphaFoldDB" id="A0A8R1HI72"/>
<name>A0A8R1HI72_CAEJA</name>
<dbReference type="EnsemblMetazoa" id="CJA01285.1">
    <property type="protein sequence ID" value="CJA01285.1"/>
    <property type="gene ID" value="WBGene00120489"/>
</dbReference>
<reference evidence="2" key="2">
    <citation type="submission" date="2022-06" db="UniProtKB">
        <authorList>
            <consortium name="EnsemblMetazoa"/>
        </authorList>
    </citation>
    <scope>IDENTIFICATION</scope>
    <source>
        <strain evidence="2">DF5081</strain>
    </source>
</reference>
<evidence type="ECO:0000313" key="3">
    <source>
        <dbReference type="Proteomes" id="UP000005237"/>
    </source>
</evidence>
<reference evidence="3" key="1">
    <citation type="submission" date="2010-08" db="EMBL/GenBank/DDBJ databases">
        <authorList>
            <consortium name="Caenorhabditis japonica Sequencing Consortium"/>
            <person name="Wilson R.K."/>
        </authorList>
    </citation>
    <scope>NUCLEOTIDE SEQUENCE [LARGE SCALE GENOMIC DNA]</scope>
    <source>
        <strain evidence="3">DF5081</strain>
    </source>
</reference>
<proteinExistence type="predicted"/>
<evidence type="ECO:0000313" key="2">
    <source>
        <dbReference type="EnsemblMetazoa" id="CJA01285.1"/>
    </source>
</evidence>
<accession>A0A8R1HI72</accession>